<reference evidence="2" key="1">
    <citation type="submission" date="2021-05" db="EMBL/GenBank/DDBJ databases">
        <authorList>
            <person name="Alioto T."/>
            <person name="Alioto T."/>
            <person name="Gomez Garrido J."/>
        </authorList>
    </citation>
    <scope>NUCLEOTIDE SEQUENCE</scope>
</reference>
<evidence type="ECO:0000313" key="2">
    <source>
        <dbReference type="EMBL" id="CAG6750143.1"/>
    </source>
</evidence>
<accession>A0A8D8ZLV8</accession>
<dbReference type="EMBL" id="HBUF01087151">
    <property type="protein sequence ID" value="CAG6634665.1"/>
    <property type="molecule type" value="Transcribed_RNA"/>
</dbReference>
<dbReference type="EMBL" id="HBUF01525722">
    <property type="protein sequence ID" value="CAG6750143.1"/>
    <property type="molecule type" value="Transcribed_RNA"/>
</dbReference>
<evidence type="ECO:0000256" key="1">
    <source>
        <dbReference type="SAM" id="Phobius"/>
    </source>
</evidence>
<organism evidence="2">
    <name type="scientific">Cacopsylla melanoneura</name>
    <dbReference type="NCBI Taxonomy" id="428564"/>
    <lineage>
        <taxon>Eukaryota</taxon>
        <taxon>Metazoa</taxon>
        <taxon>Ecdysozoa</taxon>
        <taxon>Arthropoda</taxon>
        <taxon>Hexapoda</taxon>
        <taxon>Insecta</taxon>
        <taxon>Pterygota</taxon>
        <taxon>Neoptera</taxon>
        <taxon>Paraneoptera</taxon>
        <taxon>Hemiptera</taxon>
        <taxon>Sternorrhyncha</taxon>
        <taxon>Psylloidea</taxon>
        <taxon>Psyllidae</taxon>
        <taxon>Psyllinae</taxon>
        <taxon>Cacopsylla</taxon>
    </lineage>
</organism>
<dbReference type="AlphaFoldDB" id="A0A8D8ZLV8"/>
<feature type="transmembrane region" description="Helical" evidence="1">
    <location>
        <begin position="51"/>
        <end position="76"/>
    </location>
</feature>
<sequence length="114" mass="12984">MLPGNTGLVGSSCTFMFLYDMNLLCIFFLVFKSGFEFMLCPSFINASSVSLRFFSSTLACISCFFFSINSCCLYISSNLSPDLFLDFMLEDMVDAVCLEQSLEMRWSIQLKIWT</sequence>
<keyword evidence="1" id="KW-1133">Transmembrane helix</keyword>
<dbReference type="EMBL" id="HBUF01525720">
    <property type="protein sequence ID" value="CAG6750141.1"/>
    <property type="molecule type" value="Transcribed_RNA"/>
</dbReference>
<keyword evidence="1" id="KW-0472">Membrane</keyword>
<protein>
    <submittedName>
        <fullName evidence="2">Uncharacterized protein</fullName>
    </submittedName>
</protein>
<name>A0A8D8ZLV8_9HEMI</name>
<keyword evidence="1" id="KW-0812">Transmembrane</keyword>
<feature type="transmembrane region" description="Helical" evidence="1">
    <location>
        <begin position="6"/>
        <end position="31"/>
    </location>
</feature>
<proteinExistence type="predicted"/>
<dbReference type="EMBL" id="HBUF01087152">
    <property type="protein sequence ID" value="CAG6634666.1"/>
    <property type="molecule type" value="Transcribed_RNA"/>
</dbReference>
<dbReference type="EMBL" id="HBUF01525721">
    <property type="protein sequence ID" value="CAG6750142.1"/>
    <property type="molecule type" value="Transcribed_RNA"/>
</dbReference>